<comment type="caution">
    <text evidence="21">The sequence shown here is derived from an EMBL/GenBank/DDBJ whole genome shotgun (WGS) entry which is preliminary data.</text>
</comment>
<dbReference type="GO" id="GO:0032153">
    <property type="term" value="C:cell division site"/>
    <property type="evidence" value="ECO:0007669"/>
    <property type="project" value="TreeGrafter"/>
</dbReference>
<keyword evidence="5" id="KW-0133">Cell shape</keyword>
<evidence type="ECO:0000256" key="15">
    <source>
        <dbReference type="ARBA" id="ARBA00049902"/>
    </source>
</evidence>
<evidence type="ECO:0000256" key="5">
    <source>
        <dbReference type="ARBA" id="ARBA00022960"/>
    </source>
</evidence>
<feature type="region of interest" description="Disordered" evidence="17">
    <location>
        <begin position="416"/>
        <end position="593"/>
    </location>
</feature>
<feature type="transmembrane region" description="Helical" evidence="18">
    <location>
        <begin position="117"/>
        <end position="134"/>
    </location>
</feature>
<feature type="compositionally biased region" description="Basic residues" evidence="17">
    <location>
        <begin position="577"/>
        <end position="588"/>
    </location>
</feature>
<feature type="compositionally biased region" description="Low complexity" evidence="17">
    <location>
        <begin position="498"/>
        <end position="517"/>
    </location>
</feature>
<dbReference type="EMBL" id="MDHH01000002">
    <property type="protein sequence ID" value="OUE02611.1"/>
    <property type="molecule type" value="Genomic_DNA"/>
</dbReference>
<feature type="compositionally biased region" description="Low complexity" evidence="17">
    <location>
        <begin position="434"/>
        <end position="458"/>
    </location>
</feature>
<feature type="transmembrane region" description="Helical" evidence="18">
    <location>
        <begin position="285"/>
        <end position="307"/>
    </location>
</feature>
<name>A0A251XIZ2_CLAMM</name>
<keyword evidence="6" id="KW-0573">Peptidoglycan synthesis</keyword>
<comment type="similarity">
    <text evidence="11">Belongs to the SEDS family. FtsW subfamily.</text>
</comment>
<evidence type="ECO:0000256" key="2">
    <source>
        <dbReference type="ARBA" id="ARBA00022676"/>
    </source>
</evidence>
<dbReference type="Proteomes" id="UP000195062">
    <property type="component" value="Unassembled WGS sequence"/>
</dbReference>
<evidence type="ECO:0000259" key="20">
    <source>
        <dbReference type="Pfam" id="PF04101"/>
    </source>
</evidence>
<evidence type="ECO:0000256" key="8">
    <source>
        <dbReference type="ARBA" id="ARBA00023136"/>
    </source>
</evidence>
<comment type="catalytic activity">
    <reaction evidence="15">
        <text>[GlcNAc-(1-&gt;4)-Mur2Ac(oyl-L-Ala-gamma-D-Glu-L-Lys-D-Ala-D-Ala)](n)-di-trans,octa-cis-undecaprenyl diphosphate + beta-D-GlcNAc-(1-&gt;4)-Mur2Ac(oyl-L-Ala-gamma-D-Glu-L-Lys-D-Ala-D-Ala)-di-trans,octa-cis-undecaprenyl diphosphate = [GlcNAc-(1-&gt;4)-Mur2Ac(oyl-L-Ala-gamma-D-Glu-L-Lys-D-Ala-D-Ala)](n+1)-di-trans,octa-cis-undecaprenyl diphosphate + di-trans,octa-cis-undecaprenyl diphosphate + H(+)</text>
        <dbReference type="Rhea" id="RHEA:23708"/>
        <dbReference type="Rhea" id="RHEA-COMP:9602"/>
        <dbReference type="Rhea" id="RHEA-COMP:9603"/>
        <dbReference type="ChEBI" id="CHEBI:15378"/>
        <dbReference type="ChEBI" id="CHEBI:58405"/>
        <dbReference type="ChEBI" id="CHEBI:60033"/>
        <dbReference type="ChEBI" id="CHEBI:78435"/>
        <dbReference type="EC" id="2.4.99.28"/>
    </reaction>
</comment>
<feature type="domain" description="Glycosyltransferase family 28 N-terminal" evidence="19">
    <location>
        <begin position="359"/>
        <end position="419"/>
    </location>
</feature>
<dbReference type="GO" id="GO:0005975">
    <property type="term" value="P:carbohydrate metabolic process"/>
    <property type="evidence" value="ECO:0007669"/>
    <property type="project" value="InterPro"/>
</dbReference>
<evidence type="ECO:0000256" key="17">
    <source>
        <dbReference type="SAM" id="MobiDB-lite"/>
    </source>
</evidence>
<evidence type="ECO:0000256" key="16">
    <source>
        <dbReference type="ARBA" id="ARBA00049966"/>
    </source>
</evidence>
<evidence type="ECO:0000256" key="12">
    <source>
        <dbReference type="ARBA" id="ARBA00041185"/>
    </source>
</evidence>
<organism evidence="21 22">
    <name type="scientific">Clavibacter michiganensis subsp. michiganensis</name>
    <dbReference type="NCBI Taxonomy" id="33013"/>
    <lineage>
        <taxon>Bacteria</taxon>
        <taxon>Bacillati</taxon>
        <taxon>Actinomycetota</taxon>
        <taxon>Actinomycetes</taxon>
        <taxon>Micrococcales</taxon>
        <taxon>Microbacteriaceae</taxon>
        <taxon>Clavibacter</taxon>
    </lineage>
</organism>
<feature type="transmembrane region" description="Helical" evidence="18">
    <location>
        <begin position="12"/>
        <end position="37"/>
    </location>
</feature>
<evidence type="ECO:0000256" key="10">
    <source>
        <dbReference type="ARBA" id="ARBA00033270"/>
    </source>
</evidence>
<dbReference type="Pfam" id="PF03033">
    <property type="entry name" value="Glyco_transf_28"/>
    <property type="match status" value="1"/>
</dbReference>
<dbReference type="InterPro" id="IPR004276">
    <property type="entry name" value="GlycoTrans_28_N"/>
</dbReference>
<dbReference type="SUPFAM" id="SSF53756">
    <property type="entry name" value="UDP-Glycosyltransferase/glycogen phosphorylase"/>
    <property type="match status" value="2"/>
</dbReference>
<evidence type="ECO:0000256" key="9">
    <source>
        <dbReference type="ARBA" id="ARBA00032370"/>
    </source>
</evidence>
<evidence type="ECO:0000313" key="21">
    <source>
        <dbReference type="EMBL" id="OUE02611.1"/>
    </source>
</evidence>
<feature type="transmembrane region" description="Helical" evidence="18">
    <location>
        <begin position="140"/>
        <end position="157"/>
    </location>
</feature>
<feature type="transmembrane region" description="Helical" evidence="18">
    <location>
        <begin position="49"/>
        <end position="66"/>
    </location>
</feature>
<dbReference type="GO" id="GO:0051301">
    <property type="term" value="P:cell division"/>
    <property type="evidence" value="ECO:0007669"/>
    <property type="project" value="InterPro"/>
</dbReference>
<evidence type="ECO:0000256" key="1">
    <source>
        <dbReference type="ARBA" id="ARBA00004141"/>
    </source>
</evidence>
<dbReference type="GO" id="GO:0015648">
    <property type="term" value="F:lipid-linked peptidoglycan transporter activity"/>
    <property type="evidence" value="ECO:0007669"/>
    <property type="project" value="TreeGrafter"/>
</dbReference>
<sequence length="720" mass="76826">MVLSSSSIDSFVAGGGFFGIFLKQGMFALIGVPLMLLVSLVPPMFWKRWAWVLLIAASAVQLLVFGPMGVKVGENIGWIRIAGTTFQPAELIKVGLVIWLAFILARKRHLLRTWPHILIPVLPVAGGAVGLVALGGDLGTVIIMASIVLGALFFAGIPIGKLTLMLTIGSVLAVLMTVISDSRMRRVTEFLTGQCDYAGGCWQSTHGLYALAAGGIFGVGLGNSKAKWMWLPEADNDYIFAIIGEELGLIGAIVVILLFVVLAIGFIRVIRANTDTFARVATGAVMTWIIVQAFVNIAVVLNLLPVLGCRCRSCRRRVVARHDARGDGHRAGLRQEAHDRGVAGRRARRRRDALVTVYLLAGGGTAGHVNPLLAVADELRAREPGSTILVLGTREGLESRLVPARGYELLTIARLPFPRRPDGQPSASRRRSRGPWGRSAAWSPSAASTWSSASAATRPRPPTSPPAARASPSSCTRPTPRRVSPTASARASPRRWGSRSPAPRSARAPRSSACRCVARSRPRPRRGPRRRARGARPRRRPADAARHGRIHGRAQPQPHGRAGRRAHHGDRRADPAHRRRRAGVHRPGRGALPRGRLLDRMELAIAAADLVVSRAGAGALSELTAVGVPAVYVPYPVGNGEQAVNVRGVVAAGGGIVVADADFTPDWVLAHVLPLLSDPAALARMSQAAASVGTRDGAARMADLVRDAVAARPSRPAARR</sequence>
<evidence type="ECO:0000256" key="4">
    <source>
        <dbReference type="ARBA" id="ARBA00022692"/>
    </source>
</evidence>
<comment type="function">
    <text evidence="16">Peptidoglycan polymerase that is essential for cell division.</text>
</comment>
<dbReference type="PANTHER" id="PTHR30474:SF2">
    <property type="entry name" value="PEPTIDOGLYCAN GLYCOSYLTRANSFERASE FTSW-RELATED"/>
    <property type="match status" value="1"/>
</dbReference>
<evidence type="ECO:0000256" key="13">
    <source>
        <dbReference type="ARBA" id="ARBA00041418"/>
    </source>
</evidence>
<evidence type="ECO:0000256" key="14">
    <source>
        <dbReference type="ARBA" id="ARBA00044770"/>
    </source>
</evidence>
<keyword evidence="2" id="KW-0328">Glycosyltransferase</keyword>
<keyword evidence="7 18" id="KW-1133">Transmembrane helix</keyword>
<feature type="compositionally biased region" description="Basic residues" evidence="17">
    <location>
        <begin position="518"/>
        <end position="539"/>
    </location>
</feature>
<dbReference type="GO" id="GO:0005886">
    <property type="term" value="C:plasma membrane"/>
    <property type="evidence" value="ECO:0007669"/>
    <property type="project" value="TreeGrafter"/>
</dbReference>
<evidence type="ECO:0000256" key="3">
    <source>
        <dbReference type="ARBA" id="ARBA00022679"/>
    </source>
</evidence>
<feature type="transmembrane region" description="Helical" evidence="18">
    <location>
        <begin position="162"/>
        <end position="180"/>
    </location>
</feature>
<reference evidence="21 22" key="1">
    <citation type="submission" date="2016-08" db="EMBL/GenBank/DDBJ databases">
        <title>Genome sequence of Clavibacter michiganensis subsp. michiganensis strain CASJ007.</title>
        <authorList>
            <person name="Thapa S.P."/>
            <person name="Coaker G."/>
        </authorList>
    </citation>
    <scope>NUCLEOTIDE SEQUENCE [LARGE SCALE GENOMIC DNA]</scope>
    <source>
        <strain evidence="21">CASJ007</strain>
    </source>
</reference>
<evidence type="ECO:0000256" key="11">
    <source>
        <dbReference type="ARBA" id="ARBA00038053"/>
    </source>
</evidence>
<dbReference type="GO" id="GO:0008360">
    <property type="term" value="P:regulation of cell shape"/>
    <property type="evidence" value="ECO:0007669"/>
    <property type="project" value="UniProtKB-KW"/>
</dbReference>
<dbReference type="InterPro" id="IPR007235">
    <property type="entry name" value="Glyco_trans_28_C"/>
</dbReference>
<dbReference type="Pfam" id="PF01098">
    <property type="entry name" value="FTSW_RODA_SPOVE"/>
    <property type="match status" value="1"/>
</dbReference>
<feature type="transmembrane region" description="Helical" evidence="18">
    <location>
        <begin position="86"/>
        <end position="105"/>
    </location>
</feature>
<dbReference type="Pfam" id="PF04101">
    <property type="entry name" value="Glyco_tran_28_C"/>
    <property type="match status" value="1"/>
</dbReference>
<dbReference type="CDD" id="cd03785">
    <property type="entry name" value="GT28_MurG"/>
    <property type="match status" value="1"/>
</dbReference>
<proteinExistence type="inferred from homology"/>
<keyword evidence="8 18" id="KW-0472">Membrane</keyword>
<dbReference type="AlphaFoldDB" id="A0A251XIZ2"/>
<evidence type="ECO:0000256" key="6">
    <source>
        <dbReference type="ARBA" id="ARBA00022984"/>
    </source>
</evidence>
<dbReference type="GO" id="GO:0008955">
    <property type="term" value="F:peptidoglycan glycosyltransferase activity"/>
    <property type="evidence" value="ECO:0007669"/>
    <property type="project" value="UniProtKB-EC"/>
</dbReference>
<feature type="transmembrane region" description="Helical" evidence="18">
    <location>
        <begin position="238"/>
        <end position="264"/>
    </location>
</feature>
<evidence type="ECO:0000256" key="7">
    <source>
        <dbReference type="ARBA" id="ARBA00022989"/>
    </source>
</evidence>
<dbReference type="InterPro" id="IPR001182">
    <property type="entry name" value="FtsW/RodA"/>
</dbReference>
<dbReference type="GO" id="GO:0009252">
    <property type="term" value="P:peptidoglycan biosynthetic process"/>
    <property type="evidence" value="ECO:0007669"/>
    <property type="project" value="UniProtKB-KW"/>
</dbReference>
<dbReference type="EC" id="2.4.99.28" evidence="14"/>
<evidence type="ECO:0000256" key="18">
    <source>
        <dbReference type="SAM" id="Phobius"/>
    </source>
</evidence>
<feature type="compositionally biased region" description="Basic residues" evidence="17">
    <location>
        <begin position="561"/>
        <end position="570"/>
    </location>
</feature>
<accession>A0A251XIZ2</accession>
<comment type="subcellular location">
    <subcellularLocation>
        <location evidence="1">Membrane</location>
        <topology evidence="1">Multi-pass membrane protein</topology>
    </subcellularLocation>
</comment>
<evidence type="ECO:0000259" key="19">
    <source>
        <dbReference type="Pfam" id="PF03033"/>
    </source>
</evidence>
<protein>
    <recommendedName>
        <fullName evidence="12">Probable peptidoglycan glycosyltransferase FtsW</fullName>
        <ecNumber evidence="14">2.4.99.28</ecNumber>
    </recommendedName>
    <alternativeName>
        <fullName evidence="13">Cell division protein FtsW</fullName>
    </alternativeName>
    <alternativeName>
        <fullName evidence="10">Cell wall polymerase</fullName>
    </alternativeName>
    <alternativeName>
        <fullName evidence="9">Peptidoglycan polymerase</fullName>
    </alternativeName>
</protein>
<gene>
    <name evidence="21" type="primary">ftsW_2</name>
    <name evidence="21" type="ORF">CMMCAS07_11375</name>
</gene>
<keyword evidence="4 18" id="KW-0812">Transmembrane</keyword>
<keyword evidence="3" id="KW-0808">Transferase</keyword>
<keyword evidence="22" id="KW-1185">Reference proteome</keyword>
<dbReference type="Gene3D" id="3.40.50.2000">
    <property type="entry name" value="Glycogen Phosphorylase B"/>
    <property type="match status" value="2"/>
</dbReference>
<feature type="domain" description="Glycosyl transferase family 28 C-terminal" evidence="20">
    <location>
        <begin position="598"/>
        <end position="700"/>
    </location>
</feature>
<evidence type="ECO:0000313" key="22">
    <source>
        <dbReference type="Proteomes" id="UP000195062"/>
    </source>
</evidence>
<dbReference type="PANTHER" id="PTHR30474">
    <property type="entry name" value="CELL CYCLE PROTEIN"/>
    <property type="match status" value="1"/>
</dbReference>